<evidence type="ECO:0000256" key="5">
    <source>
        <dbReference type="ARBA" id="ARBA00023136"/>
    </source>
</evidence>
<feature type="transmembrane region" description="Helical" evidence="9">
    <location>
        <begin position="5"/>
        <end position="24"/>
    </location>
</feature>
<dbReference type="InterPro" id="IPR039698">
    <property type="entry name" value="Dfg10/SRD5A3"/>
</dbReference>
<comment type="catalytic activity">
    <reaction evidence="8 9">
        <text>a di-trans,poly-cis-dolichal + NADP(+) = a di-trans,poly-cis-polyprenal + NADPH + H(+)</text>
        <dbReference type="Rhea" id="RHEA:80727"/>
        <dbReference type="Rhea" id="RHEA-COMP:19536"/>
        <dbReference type="Rhea" id="RHEA-COMP:19537"/>
        <dbReference type="ChEBI" id="CHEBI:15378"/>
        <dbReference type="ChEBI" id="CHEBI:57783"/>
        <dbReference type="ChEBI" id="CHEBI:58349"/>
        <dbReference type="ChEBI" id="CHEBI:231623"/>
        <dbReference type="ChEBI" id="CHEBI:231637"/>
        <dbReference type="EC" id="1.3.1.94"/>
    </reaction>
    <physiologicalReaction direction="right-to-left" evidence="8 9">
        <dbReference type="Rhea" id="RHEA:80729"/>
    </physiologicalReaction>
</comment>
<evidence type="ECO:0000313" key="12">
    <source>
        <dbReference type="Proteomes" id="UP000291343"/>
    </source>
</evidence>
<evidence type="ECO:0000259" key="10">
    <source>
        <dbReference type="Pfam" id="PF02544"/>
    </source>
</evidence>
<evidence type="ECO:0000256" key="3">
    <source>
        <dbReference type="ARBA" id="ARBA00022692"/>
    </source>
</evidence>
<dbReference type="EC" id="1.3.1.94" evidence="2 9"/>
<dbReference type="GO" id="GO:0003865">
    <property type="term" value="F:3-oxo-5-alpha-steroid 4-dehydrogenase activity"/>
    <property type="evidence" value="ECO:0007669"/>
    <property type="project" value="TreeGrafter"/>
</dbReference>
<evidence type="ECO:0000256" key="2">
    <source>
        <dbReference type="ARBA" id="ARBA00012522"/>
    </source>
</evidence>
<evidence type="ECO:0000256" key="1">
    <source>
        <dbReference type="ARBA" id="ARBA00004127"/>
    </source>
</evidence>
<dbReference type="Pfam" id="PF02544">
    <property type="entry name" value="Steroid_dh"/>
    <property type="match status" value="1"/>
</dbReference>
<gene>
    <name evidence="11" type="ORF">LSTR_LSTR009024</name>
</gene>
<dbReference type="GO" id="GO:0005789">
    <property type="term" value="C:endoplasmic reticulum membrane"/>
    <property type="evidence" value="ECO:0007669"/>
    <property type="project" value="UniProtKB-SubCell"/>
</dbReference>
<dbReference type="PANTHER" id="PTHR14624">
    <property type="entry name" value="DFG10 PROTEIN"/>
    <property type="match status" value="1"/>
</dbReference>
<dbReference type="FunCoup" id="A0A482XCI0">
    <property type="interactions" value="1011"/>
</dbReference>
<evidence type="ECO:0000256" key="8">
    <source>
        <dbReference type="ARBA" id="ARBA00049427"/>
    </source>
</evidence>
<organism evidence="11 12">
    <name type="scientific">Laodelphax striatellus</name>
    <name type="common">Small brown planthopper</name>
    <name type="synonym">Delphax striatella</name>
    <dbReference type="NCBI Taxonomy" id="195883"/>
    <lineage>
        <taxon>Eukaryota</taxon>
        <taxon>Metazoa</taxon>
        <taxon>Ecdysozoa</taxon>
        <taxon>Arthropoda</taxon>
        <taxon>Hexapoda</taxon>
        <taxon>Insecta</taxon>
        <taxon>Pterygota</taxon>
        <taxon>Neoptera</taxon>
        <taxon>Paraneoptera</taxon>
        <taxon>Hemiptera</taxon>
        <taxon>Auchenorrhyncha</taxon>
        <taxon>Fulgoroidea</taxon>
        <taxon>Delphacidae</taxon>
        <taxon>Criomorphinae</taxon>
        <taxon>Laodelphax</taxon>
    </lineage>
</organism>
<protein>
    <recommendedName>
        <fullName evidence="7 9">Polyprenal reductase</fullName>
        <ecNumber evidence="2 9">1.3.1.94</ecNumber>
    </recommendedName>
</protein>
<comment type="subcellular location">
    <subcellularLocation>
        <location evidence="1">Endomembrane system</location>
        <topology evidence="1">Multi-pass membrane protein</topology>
    </subcellularLocation>
    <subcellularLocation>
        <location evidence="9">Endoplasmic reticulum membrane</location>
    </subcellularLocation>
</comment>
<keyword evidence="3 9" id="KW-0812">Transmembrane</keyword>
<keyword evidence="9" id="KW-0521">NADP</keyword>
<dbReference type="OrthoDB" id="5788137at2759"/>
<comment type="caution">
    <text evidence="11">The sequence shown here is derived from an EMBL/GenBank/DDBJ whole genome shotgun (WGS) entry which is preliminary data.</text>
</comment>
<feature type="domain" description="3-oxo-5-alpha-steroid 4-dehydrogenase C-terminal" evidence="10">
    <location>
        <begin position="185"/>
        <end position="304"/>
    </location>
</feature>
<dbReference type="InterPro" id="IPR001104">
    <property type="entry name" value="3-oxo-5_a-steroid_4-DH_C"/>
</dbReference>
<proteinExistence type="inferred from homology"/>
<keyword evidence="4 9" id="KW-1133">Transmembrane helix</keyword>
<dbReference type="PANTHER" id="PTHR14624:SF0">
    <property type="entry name" value="POLYPRENOL REDUCTASE"/>
    <property type="match status" value="1"/>
</dbReference>
<dbReference type="GO" id="GO:0016095">
    <property type="term" value="P:polyprenol catabolic process"/>
    <property type="evidence" value="ECO:0007669"/>
    <property type="project" value="UniProtKB-UniRule"/>
</dbReference>
<dbReference type="EMBL" id="QKKF02012829">
    <property type="protein sequence ID" value="RZF43220.1"/>
    <property type="molecule type" value="Genomic_DNA"/>
</dbReference>
<comment type="similarity">
    <text evidence="6 9">Belongs to the steroid 5-alpha reductase family. Polyprenal reductase subfamily.</text>
</comment>
<evidence type="ECO:0000313" key="11">
    <source>
        <dbReference type="EMBL" id="RZF43220.1"/>
    </source>
</evidence>
<dbReference type="UniPathway" id="UPA00378"/>
<accession>A0A482XCI0</accession>
<dbReference type="GO" id="GO:0102389">
    <property type="term" value="F:polyprenol reductase activity"/>
    <property type="evidence" value="ECO:0007669"/>
    <property type="project" value="UniProtKB-UniRule"/>
</dbReference>
<dbReference type="SMR" id="A0A482XCI0"/>
<keyword evidence="5 9" id="KW-0472">Membrane</keyword>
<dbReference type="PROSITE" id="PS50244">
    <property type="entry name" value="S5A_REDUCTASE"/>
    <property type="match status" value="1"/>
</dbReference>
<dbReference type="Proteomes" id="UP000291343">
    <property type="component" value="Unassembled WGS sequence"/>
</dbReference>
<name>A0A482XCI0_LAOST</name>
<comment type="function">
    <text evidence="9">Plays a key role in early steps of protein N-linked glycosylation by being involved in the conversion of polyprenol into dolichol. Acts as a polyprenal reductase that mediates the reduction of polyprenal into dolichal in a NADP-dependent mechanism. Dolichols are required for the synthesis of dolichol-linked monosaccharides and the oligosaccharide precursor used for N-glycosylation.</text>
</comment>
<evidence type="ECO:0000256" key="7">
    <source>
        <dbReference type="ARBA" id="ARBA00047186"/>
    </source>
</evidence>
<evidence type="ECO:0000256" key="6">
    <source>
        <dbReference type="ARBA" id="ARBA00046320"/>
    </source>
</evidence>
<evidence type="ECO:0000256" key="4">
    <source>
        <dbReference type="ARBA" id="ARBA00022989"/>
    </source>
</evidence>
<dbReference type="InParanoid" id="A0A482XCI0"/>
<sequence>MEINLLKIGFSLMTFIIVIVGGLINSYEKFLPVFIIESFRYGKFSYCGKESGLKPIEVPKRWFQHFYIVSSLLSISSLILMFRIILLGEEAPYALIRFLDLIATSNRKAGVSGTALLIALSLMCLQCCRRLYETTYVSVFSNSYMNVFHYLVGFIHYIGSILAILSEAPSLTPLSFEYKAALSIWDVDLFMVFGIMVFCWAWYHQFVSAKILANLRKNKNGSVVTLKHGLPKGDLFEVVSSPSQLCEVLIYLALAVILRGNTAWPFVVVWVLSNQMETALLSHWWYQAEFKDYPKERRAIVPLLL</sequence>
<reference evidence="11 12" key="1">
    <citation type="journal article" date="2017" name="Gigascience">
        <title>Genome sequence of the small brown planthopper, Laodelphax striatellus.</title>
        <authorList>
            <person name="Zhu J."/>
            <person name="Jiang F."/>
            <person name="Wang X."/>
            <person name="Yang P."/>
            <person name="Bao Y."/>
            <person name="Zhao W."/>
            <person name="Wang W."/>
            <person name="Lu H."/>
            <person name="Wang Q."/>
            <person name="Cui N."/>
            <person name="Li J."/>
            <person name="Chen X."/>
            <person name="Luo L."/>
            <person name="Yu J."/>
            <person name="Kang L."/>
            <person name="Cui F."/>
        </authorList>
    </citation>
    <scope>NUCLEOTIDE SEQUENCE [LARGE SCALE GENOMIC DNA]</scope>
    <source>
        <strain evidence="11">Lst14</strain>
    </source>
</reference>
<feature type="transmembrane region" description="Helical" evidence="9">
    <location>
        <begin position="66"/>
        <end position="88"/>
    </location>
</feature>
<keyword evidence="9" id="KW-0256">Endoplasmic reticulum</keyword>
<dbReference type="AlphaFoldDB" id="A0A482XCI0"/>
<keyword evidence="12" id="KW-1185">Reference proteome</keyword>
<dbReference type="GO" id="GO:0006488">
    <property type="term" value="P:dolichol-linked oligosaccharide biosynthetic process"/>
    <property type="evidence" value="ECO:0007669"/>
    <property type="project" value="UniProtKB-UniRule"/>
</dbReference>
<keyword evidence="9" id="KW-0560">Oxidoreductase</keyword>
<feature type="transmembrane region" description="Helical" evidence="9">
    <location>
        <begin position="147"/>
        <end position="168"/>
    </location>
</feature>
<comment type="pathway">
    <text evidence="9">Protein modification; protein glycosylation.</text>
</comment>
<evidence type="ECO:0000256" key="9">
    <source>
        <dbReference type="RuleBase" id="RU367081"/>
    </source>
</evidence>
<feature type="transmembrane region" description="Helical" evidence="9">
    <location>
        <begin position="180"/>
        <end position="203"/>
    </location>
</feature>
<dbReference type="STRING" id="195883.A0A482XCI0"/>
<dbReference type="GO" id="GO:0160198">
    <property type="term" value="F:polyprenal reductase activity"/>
    <property type="evidence" value="ECO:0007669"/>
    <property type="project" value="UniProtKB-EC"/>
</dbReference>